<dbReference type="InterPro" id="IPR036188">
    <property type="entry name" value="FAD/NAD-bd_sf"/>
</dbReference>
<proteinExistence type="predicted"/>
<keyword evidence="5" id="KW-0350">Heme biosynthesis</keyword>
<dbReference type="Pfam" id="PF01593">
    <property type="entry name" value="Amino_oxidase"/>
    <property type="match status" value="1"/>
</dbReference>
<dbReference type="Gene3D" id="3.90.660.20">
    <property type="entry name" value="Protoporphyrinogen oxidase, mitochondrial, domain 2"/>
    <property type="match status" value="1"/>
</dbReference>
<evidence type="ECO:0000259" key="7">
    <source>
        <dbReference type="Pfam" id="PF01593"/>
    </source>
</evidence>
<dbReference type="InterPro" id="IPR050464">
    <property type="entry name" value="Zeta_carotene_desat/Oxidored"/>
</dbReference>
<name>A0A6J6K9W7_9ZZZZ</name>
<dbReference type="PANTHER" id="PTHR42923">
    <property type="entry name" value="PROTOPORPHYRINOGEN OXIDASE"/>
    <property type="match status" value="1"/>
</dbReference>
<dbReference type="InterPro" id="IPR002937">
    <property type="entry name" value="Amino_oxidase"/>
</dbReference>
<evidence type="ECO:0000256" key="5">
    <source>
        <dbReference type="ARBA" id="ARBA00023133"/>
    </source>
</evidence>
<keyword evidence="2" id="KW-0285">Flavoprotein</keyword>
<evidence type="ECO:0000256" key="6">
    <source>
        <dbReference type="ARBA" id="ARBA00023444"/>
    </source>
</evidence>
<dbReference type="Gene3D" id="3.50.50.60">
    <property type="entry name" value="FAD/NAD(P)-binding domain"/>
    <property type="match status" value="1"/>
</dbReference>
<evidence type="ECO:0000313" key="8">
    <source>
        <dbReference type="EMBL" id="CAB4646510.1"/>
    </source>
</evidence>
<keyword evidence="4" id="KW-0560">Oxidoreductase</keyword>
<dbReference type="InterPro" id="IPR004572">
    <property type="entry name" value="Protoporphyrinogen_oxidase"/>
</dbReference>
<dbReference type="NCBIfam" id="TIGR00562">
    <property type="entry name" value="proto_IX_ox"/>
    <property type="match status" value="1"/>
</dbReference>
<organism evidence="8">
    <name type="scientific">freshwater metagenome</name>
    <dbReference type="NCBI Taxonomy" id="449393"/>
    <lineage>
        <taxon>unclassified sequences</taxon>
        <taxon>metagenomes</taxon>
        <taxon>ecological metagenomes</taxon>
    </lineage>
</organism>
<accession>A0A6J6K9W7</accession>
<evidence type="ECO:0000256" key="3">
    <source>
        <dbReference type="ARBA" id="ARBA00022827"/>
    </source>
</evidence>
<keyword evidence="3" id="KW-0274">FAD</keyword>
<dbReference type="SUPFAM" id="SSF54373">
    <property type="entry name" value="FAD-linked reductases, C-terminal domain"/>
    <property type="match status" value="1"/>
</dbReference>
<sequence length="466" mass="49774">MTQPGRVAIVGGGISGLTTALTLLAESTTPIDVTVFESSSTTGGLIRTTPFAGLDAVDEGADAFLVRVPWAHQLASELGLGATLTSPTSAHAAVWHNGMHSIPQDLLLGVPAKMRAFVASPLISPLGKIRAAIEPLLPRTTDEDSIGKYVRRRFGNQVHERLVDPLVGSIYAADTDRFSMAAVPQIASLTASRSLLLAAARARAAAKKTTQPDAPIFGSPLRGMGALTETLAQRVRALGGKILTDAQVSAISRQQDAYVVTTAQGEYTVDAIAICSPAQHSASFVAPLNARASQLLAQWDHASVVLITMAISAQQWPAHLTGSGYLVPKPDQRWVTAASFGSNKWAHWRPNDGSMIVRVSLGRDGLDVMHLEDDALVNLALADMKLHLGKDFTPHEVRISRWRDSFPQYRPHHFARLAELEHSLSASAPGIVFAGASYRGIGVPACVEQSRKGAHAMLEYLTHLPK</sequence>
<dbReference type="AlphaFoldDB" id="A0A6J6K9W7"/>
<evidence type="ECO:0000256" key="2">
    <source>
        <dbReference type="ARBA" id="ARBA00022630"/>
    </source>
</evidence>
<evidence type="ECO:0000256" key="1">
    <source>
        <dbReference type="ARBA" id="ARBA00001974"/>
    </source>
</evidence>
<dbReference type="EMBL" id="CAEZWE010000012">
    <property type="protein sequence ID" value="CAB4646510.1"/>
    <property type="molecule type" value="Genomic_DNA"/>
</dbReference>
<feature type="domain" description="Amine oxidase" evidence="7">
    <location>
        <begin position="14"/>
        <end position="458"/>
    </location>
</feature>
<protein>
    <submittedName>
        <fullName evidence="8">Unannotated protein</fullName>
    </submittedName>
</protein>
<reference evidence="8" key="1">
    <citation type="submission" date="2020-05" db="EMBL/GenBank/DDBJ databases">
        <authorList>
            <person name="Chiriac C."/>
            <person name="Salcher M."/>
            <person name="Ghai R."/>
            <person name="Kavagutti S V."/>
        </authorList>
    </citation>
    <scope>NUCLEOTIDE SEQUENCE</scope>
</reference>
<dbReference type="SUPFAM" id="SSF51905">
    <property type="entry name" value="FAD/NAD(P)-binding domain"/>
    <property type="match status" value="1"/>
</dbReference>
<dbReference type="Gene3D" id="1.10.3110.10">
    <property type="entry name" value="protoporphyrinogen ix oxidase, domain 3"/>
    <property type="match status" value="1"/>
</dbReference>
<dbReference type="PANTHER" id="PTHR42923:SF3">
    <property type="entry name" value="PROTOPORPHYRINOGEN OXIDASE"/>
    <property type="match status" value="1"/>
</dbReference>
<dbReference type="GO" id="GO:0006783">
    <property type="term" value="P:heme biosynthetic process"/>
    <property type="evidence" value="ECO:0007669"/>
    <property type="project" value="UniProtKB-KW"/>
</dbReference>
<evidence type="ECO:0000256" key="4">
    <source>
        <dbReference type="ARBA" id="ARBA00023002"/>
    </source>
</evidence>
<gene>
    <name evidence="8" type="ORF">UFOPK2169_00473</name>
</gene>
<dbReference type="PRINTS" id="PR00419">
    <property type="entry name" value="ADXRDTASE"/>
</dbReference>
<comment type="pathway">
    <text evidence="6">Porphyrin-containing compound metabolism.</text>
</comment>
<dbReference type="GO" id="GO:0004729">
    <property type="term" value="F:oxygen-dependent protoporphyrinogen oxidase activity"/>
    <property type="evidence" value="ECO:0007669"/>
    <property type="project" value="InterPro"/>
</dbReference>
<comment type="cofactor">
    <cofactor evidence="1">
        <name>FAD</name>
        <dbReference type="ChEBI" id="CHEBI:57692"/>
    </cofactor>
</comment>